<proteinExistence type="predicted"/>
<sequence length="58" mass="6723">MCGVYGCCSRYRSNCWLKKVVGGLVCRWSGRQGIEMLLQRDGRDCMSCLRREVCCKRL</sequence>
<evidence type="ECO:0000313" key="1">
    <source>
        <dbReference type="EMBL" id="CAI6340870.1"/>
    </source>
</evidence>
<evidence type="ECO:0000313" key="2">
    <source>
        <dbReference type="Proteomes" id="UP001152607"/>
    </source>
</evidence>
<organism evidence="1 2">
    <name type="scientific">Periconia digitata</name>
    <dbReference type="NCBI Taxonomy" id="1303443"/>
    <lineage>
        <taxon>Eukaryota</taxon>
        <taxon>Fungi</taxon>
        <taxon>Dikarya</taxon>
        <taxon>Ascomycota</taxon>
        <taxon>Pezizomycotina</taxon>
        <taxon>Dothideomycetes</taxon>
        <taxon>Pleosporomycetidae</taxon>
        <taxon>Pleosporales</taxon>
        <taxon>Massarineae</taxon>
        <taxon>Periconiaceae</taxon>
        <taxon>Periconia</taxon>
    </lineage>
</organism>
<protein>
    <submittedName>
        <fullName evidence="1">Uncharacterized protein</fullName>
    </submittedName>
</protein>
<gene>
    <name evidence="1" type="ORF">PDIGIT_LOCUS14056</name>
</gene>
<name>A0A9W4URQ6_9PLEO</name>
<keyword evidence="2" id="KW-1185">Reference proteome</keyword>
<accession>A0A9W4URQ6</accession>
<comment type="caution">
    <text evidence="1">The sequence shown here is derived from an EMBL/GenBank/DDBJ whole genome shotgun (WGS) entry which is preliminary data.</text>
</comment>
<dbReference type="EMBL" id="CAOQHR010000011">
    <property type="protein sequence ID" value="CAI6340870.1"/>
    <property type="molecule type" value="Genomic_DNA"/>
</dbReference>
<dbReference type="AlphaFoldDB" id="A0A9W4URQ6"/>
<dbReference type="Proteomes" id="UP001152607">
    <property type="component" value="Unassembled WGS sequence"/>
</dbReference>
<reference evidence="1" key="1">
    <citation type="submission" date="2023-01" db="EMBL/GenBank/DDBJ databases">
        <authorList>
            <person name="Van Ghelder C."/>
            <person name="Rancurel C."/>
        </authorList>
    </citation>
    <scope>NUCLEOTIDE SEQUENCE</scope>
    <source>
        <strain evidence="1">CNCM I-4278</strain>
    </source>
</reference>